<dbReference type="EC" id="2.1.1.228" evidence="5 15"/>
<keyword evidence="20" id="KW-1185">Reference proteome</keyword>
<dbReference type="RefSeq" id="WP_154425433.1">
    <property type="nucleotide sequence ID" value="NZ_VUNN01000011.1"/>
</dbReference>
<dbReference type="SUPFAM" id="SSF75217">
    <property type="entry name" value="alpha/beta knot"/>
    <property type="match status" value="1"/>
</dbReference>
<evidence type="ECO:0000256" key="8">
    <source>
        <dbReference type="ARBA" id="ARBA00022603"/>
    </source>
</evidence>
<evidence type="ECO:0000256" key="13">
    <source>
        <dbReference type="ARBA" id="ARBA00033392"/>
    </source>
</evidence>
<sequence>MKITILTMFPEVFNSINSYPLIARAINRGNLELKIVDIKDYAGGSFRHIDDSPCGGGIGMILRIDTLMRALNASTNEKSYKILLSPKGSVYNQKKARELSKMDDIVLVCGHYEGVDKRFESHVDELLSIGDYILSGGEIPALCILDSISRLLGTIRDGATEDESHENGLLEYPQYTKPVDYFGDKVPPILLSGNHQAIDRWRHKEALKETKKYRPDMFERYKLSDEEKKMLEEE</sequence>
<reference evidence="19 20" key="1">
    <citation type="submission" date="2019-08" db="EMBL/GenBank/DDBJ databases">
        <title>In-depth cultivation of the pig gut microbiome towards novel bacterial diversity and tailored functional studies.</title>
        <authorList>
            <person name="Wylensek D."/>
            <person name="Hitch T.C.A."/>
            <person name="Clavel T."/>
        </authorList>
    </citation>
    <scope>NUCLEOTIDE SEQUENCE [LARGE SCALE GENOMIC DNA]</scope>
    <source>
        <strain evidence="19 20">NM-380-WT-3C1</strain>
    </source>
</reference>
<comment type="function">
    <text evidence="1 15 17">Specifically methylates guanosine-37 in various tRNAs.</text>
</comment>
<comment type="subunit">
    <text evidence="4 15 17">Homodimer.</text>
</comment>
<keyword evidence="9 15" id="KW-0808">Transferase</keyword>
<organism evidence="19 20">
    <name type="scientific">Bullifex porci</name>
    <dbReference type="NCBI Taxonomy" id="2606638"/>
    <lineage>
        <taxon>Bacteria</taxon>
        <taxon>Pseudomonadati</taxon>
        <taxon>Spirochaetota</taxon>
        <taxon>Spirochaetia</taxon>
        <taxon>Spirochaetales</taxon>
        <taxon>Spirochaetaceae</taxon>
        <taxon>Bullifex</taxon>
    </lineage>
</organism>
<feature type="domain" description="tRNA methyltransferase TRMD/TRM10-type" evidence="18">
    <location>
        <begin position="1"/>
        <end position="219"/>
    </location>
</feature>
<evidence type="ECO:0000256" key="7">
    <source>
        <dbReference type="ARBA" id="ARBA00022490"/>
    </source>
</evidence>
<name>A0A7X2PCR1_9SPIO</name>
<dbReference type="GO" id="GO:0005829">
    <property type="term" value="C:cytosol"/>
    <property type="evidence" value="ECO:0007669"/>
    <property type="project" value="TreeGrafter"/>
</dbReference>
<dbReference type="PIRSF" id="PIRSF000386">
    <property type="entry name" value="tRNA_mtase"/>
    <property type="match status" value="1"/>
</dbReference>
<evidence type="ECO:0000256" key="3">
    <source>
        <dbReference type="ARBA" id="ARBA00007630"/>
    </source>
</evidence>
<evidence type="ECO:0000256" key="2">
    <source>
        <dbReference type="ARBA" id="ARBA00004496"/>
    </source>
</evidence>
<keyword evidence="7 15" id="KW-0963">Cytoplasm</keyword>
<evidence type="ECO:0000256" key="1">
    <source>
        <dbReference type="ARBA" id="ARBA00002634"/>
    </source>
</evidence>
<dbReference type="InterPro" id="IPR029028">
    <property type="entry name" value="Alpha/beta_knot_MTases"/>
</dbReference>
<evidence type="ECO:0000256" key="5">
    <source>
        <dbReference type="ARBA" id="ARBA00012807"/>
    </source>
</evidence>
<dbReference type="Pfam" id="PF01746">
    <property type="entry name" value="tRNA_m1G_MT"/>
    <property type="match status" value="1"/>
</dbReference>
<dbReference type="FunFam" id="1.10.1270.20:FF:000001">
    <property type="entry name" value="tRNA (guanine-N(1)-)-methyltransferase"/>
    <property type="match status" value="1"/>
</dbReference>
<dbReference type="InterPro" id="IPR023148">
    <property type="entry name" value="tRNA_m1G_MeTrfase_C_sf"/>
</dbReference>
<keyword evidence="8 15" id="KW-0489">Methyltransferase</keyword>
<dbReference type="NCBIfam" id="NF000648">
    <property type="entry name" value="PRK00026.1"/>
    <property type="match status" value="1"/>
</dbReference>
<dbReference type="InterPro" id="IPR002649">
    <property type="entry name" value="tRNA_m1G_MeTrfase_TrmD"/>
</dbReference>
<comment type="caution">
    <text evidence="19">The sequence shown here is derived from an EMBL/GenBank/DDBJ whole genome shotgun (WGS) entry which is preliminary data.</text>
</comment>
<comment type="similarity">
    <text evidence="3 15 17">Belongs to the RNA methyltransferase TrmD family.</text>
</comment>
<evidence type="ECO:0000256" key="9">
    <source>
        <dbReference type="ARBA" id="ARBA00022679"/>
    </source>
</evidence>
<evidence type="ECO:0000256" key="17">
    <source>
        <dbReference type="RuleBase" id="RU003464"/>
    </source>
</evidence>
<accession>A0A7X2PCR1</accession>
<dbReference type="GO" id="GO:0052906">
    <property type="term" value="F:tRNA (guanine(37)-N1)-methyltransferase activity"/>
    <property type="evidence" value="ECO:0007669"/>
    <property type="project" value="UniProtKB-UniRule"/>
</dbReference>
<evidence type="ECO:0000256" key="15">
    <source>
        <dbReference type="HAMAP-Rule" id="MF_00605"/>
    </source>
</evidence>
<evidence type="ECO:0000313" key="20">
    <source>
        <dbReference type="Proteomes" id="UP000460549"/>
    </source>
</evidence>
<evidence type="ECO:0000256" key="14">
    <source>
        <dbReference type="ARBA" id="ARBA00047783"/>
    </source>
</evidence>
<dbReference type="Proteomes" id="UP000460549">
    <property type="component" value="Unassembled WGS sequence"/>
</dbReference>
<evidence type="ECO:0000259" key="18">
    <source>
        <dbReference type="Pfam" id="PF01746"/>
    </source>
</evidence>
<feature type="binding site" evidence="15 16">
    <location>
        <position position="110"/>
    </location>
    <ligand>
        <name>S-adenosyl-L-methionine</name>
        <dbReference type="ChEBI" id="CHEBI:59789"/>
    </ligand>
</feature>
<dbReference type="PANTHER" id="PTHR46417:SF1">
    <property type="entry name" value="TRNA (GUANINE-N(1)-)-METHYLTRANSFERASE"/>
    <property type="match status" value="1"/>
</dbReference>
<evidence type="ECO:0000256" key="16">
    <source>
        <dbReference type="PIRSR" id="PIRSR000386-1"/>
    </source>
</evidence>
<evidence type="ECO:0000313" key="19">
    <source>
        <dbReference type="EMBL" id="MSU06462.1"/>
    </source>
</evidence>
<dbReference type="Gene3D" id="3.40.1280.10">
    <property type="match status" value="1"/>
</dbReference>
<evidence type="ECO:0000256" key="4">
    <source>
        <dbReference type="ARBA" id="ARBA00011738"/>
    </source>
</evidence>
<protein>
    <recommendedName>
        <fullName evidence="6 15">tRNA (guanine-N(1)-)-methyltransferase</fullName>
        <ecNumber evidence="5 15">2.1.1.228</ecNumber>
    </recommendedName>
    <alternativeName>
        <fullName evidence="12 15">M1G-methyltransferase</fullName>
    </alternativeName>
    <alternativeName>
        <fullName evidence="13 15">tRNA [GM37] methyltransferase</fullName>
    </alternativeName>
</protein>
<dbReference type="PANTHER" id="PTHR46417">
    <property type="entry name" value="TRNA (GUANINE-N(1)-)-METHYLTRANSFERASE"/>
    <property type="match status" value="1"/>
</dbReference>
<dbReference type="NCBIfam" id="TIGR00088">
    <property type="entry name" value="trmD"/>
    <property type="match status" value="1"/>
</dbReference>
<evidence type="ECO:0000256" key="11">
    <source>
        <dbReference type="ARBA" id="ARBA00022694"/>
    </source>
</evidence>
<comment type="subcellular location">
    <subcellularLocation>
        <location evidence="2 15 17">Cytoplasm</location>
    </subcellularLocation>
</comment>
<dbReference type="EMBL" id="VUNN01000011">
    <property type="protein sequence ID" value="MSU06462.1"/>
    <property type="molecule type" value="Genomic_DNA"/>
</dbReference>
<evidence type="ECO:0000256" key="6">
    <source>
        <dbReference type="ARBA" id="ARBA00014679"/>
    </source>
</evidence>
<evidence type="ECO:0000256" key="12">
    <source>
        <dbReference type="ARBA" id="ARBA00029736"/>
    </source>
</evidence>
<keyword evidence="10 15" id="KW-0949">S-adenosyl-L-methionine</keyword>
<dbReference type="InterPro" id="IPR029026">
    <property type="entry name" value="tRNA_m1G_MTases_N"/>
</dbReference>
<gene>
    <name evidence="15 19" type="primary">trmD</name>
    <name evidence="19" type="ORF">FYJ80_06655</name>
</gene>
<proteinExistence type="inferred from homology"/>
<evidence type="ECO:0000256" key="10">
    <source>
        <dbReference type="ARBA" id="ARBA00022691"/>
    </source>
</evidence>
<dbReference type="InterPro" id="IPR016009">
    <property type="entry name" value="tRNA_MeTrfase_TRMD/TRM10"/>
</dbReference>
<feature type="binding site" evidence="15 16">
    <location>
        <begin position="129"/>
        <end position="134"/>
    </location>
    <ligand>
        <name>S-adenosyl-L-methionine</name>
        <dbReference type="ChEBI" id="CHEBI:59789"/>
    </ligand>
</feature>
<comment type="catalytic activity">
    <reaction evidence="14 15 17">
        <text>guanosine(37) in tRNA + S-adenosyl-L-methionine = N(1)-methylguanosine(37) in tRNA + S-adenosyl-L-homocysteine + H(+)</text>
        <dbReference type="Rhea" id="RHEA:36899"/>
        <dbReference type="Rhea" id="RHEA-COMP:10145"/>
        <dbReference type="Rhea" id="RHEA-COMP:10147"/>
        <dbReference type="ChEBI" id="CHEBI:15378"/>
        <dbReference type="ChEBI" id="CHEBI:57856"/>
        <dbReference type="ChEBI" id="CHEBI:59789"/>
        <dbReference type="ChEBI" id="CHEBI:73542"/>
        <dbReference type="ChEBI" id="CHEBI:74269"/>
        <dbReference type="EC" id="2.1.1.228"/>
    </reaction>
</comment>
<keyword evidence="11 15" id="KW-0819">tRNA processing</keyword>
<dbReference type="Gene3D" id="1.10.1270.20">
    <property type="entry name" value="tRNA(m1g37)methyltransferase, domain 2"/>
    <property type="match status" value="1"/>
</dbReference>
<dbReference type="CDD" id="cd18080">
    <property type="entry name" value="TrmD-like"/>
    <property type="match status" value="1"/>
</dbReference>
<dbReference type="AlphaFoldDB" id="A0A7X2PCR1"/>
<dbReference type="GO" id="GO:0002939">
    <property type="term" value="P:tRNA N1-guanine methylation"/>
    <property type="evidence" value="ECO:0007669"/>
    <property type="project" value="TreeGrafter"/>
</dbReference>
<dbReference type="HAMAP" id="MF_00605">
    <property type="entry name" value="TrmD"/>
    <property type="match status" value="1"/>
</dbReference>